<comment type="cofactor">
    <cofactor evidence="1">
        <name>Zn(2+)</name>
        <dbReference type="ChEBI" id="CHEBI:29105"/>
    </cofactor>
</comment>
<dbReference type="AlphaFoldDB" id="A0A5N6KNS3"/>
<accession>A0A5N6KNS3</accession>
<evidence type="ECO:0000256" key="2">
    <source>
        <dbReference type="ARBA" id="ARBA00006247"/>
    </source>
</evidence>
<evidence type="ECO:0000256" key="5">
    <source>
        <dbReference type="ARBA" id="ARBA00022833"/>
    </source>
</evidence>
<dbReference type="Gene3D" id="3.30.70.360">
    <property type="match status" value="1"/>
</dbReference>
<feature type="domain" description="Peptidase M20 dimerisation" evidence="6">
    <location>
        <begin position="241"/>
        <end position="339"/>
    </location>
</feature>
<dbReference type="InterPro" id="IPR011650">
    <property type="entry name" value="Peptidase_M20_dimer"/>
</dbReference>
<protein>
    <recommendedName>
        <fullName evidence="6">Peptidase M20 dimerisation domain-containing protein</fullName>
    </recommendedName>
</protein>
<evidence type="ECO:0000259" key="6">
    <source>
        <dbReference type="Pfam" id="PF07687"/>
    </source>
</evidence>
<proteinExistence type="inferred from homology"/>
<dbReference type="OrthoDB" id="3064516at2759"/>
<dbReference type="Pfam" id="PF07687">
    <property type="entry name" value="M20_dimer"/>
    <property type="match status" value="1"/>
</dbReference>
<comment type="caution">
    <text evidence="7">The sequence shown here is derived from an EMBL/GenBank/DDBJ whole genome shotgun (WGS) entry which is preliminary data.</text>
</comment>
<dbReference type="InterPro" id="IPR050072">
    <property type="entry name" value="Peptidase_M20A"/>
</dbReference>
<name>A0A5N6KNS3_9ROSI</name>
<keyword evidence="3" id="KW-0479">Metal-binding</keyword>
<evidence type="ECO:0000256" key="1">
    <source>
        <dbReference type="ARBA" id="ARBA00001947"/>
    </source>
</evidence>
<sequence length="444" mass="47396">MKLSKSFVTSTILSTVAADQQWPLLTPHGSADASKDSGKNPVLPYRDLIYLHGNLTSIPSITGNEHDAGVFLETYLRDSLNFTVERLYVSSKTFSSNPSAPMTEDHEATVDGKPDKRRFNILAYPGSNVKEARTLISSHIDTVPPFIPYAYRATQDGWGDSFSGRGSVDAKGSVAAQLGALESLLKDGAINPDDVAVLYVVGEETTGDGMRAASAALEEKEYTNWENVIFSEPTEGKLACGHKGISLVSLTARGKSAHSGYPWLGVSANTILIRALAAIEDVALKKGVEEGGLPYSDKYGWTTVNVGVISGGVAANVIPAEAHAQITLRLADGTPADAFDILNEAATKATEELRSKGGSLELQRSPKQGYAPVDINCDVDGFETVTVNYGTDVPNFQVKGNYRRYLYGPGSILVAHSDHEAGTMKDLVAAVEGMKTLIKHTLSA</sequence>
<dbReference type="EMBL" id="VIBQ01000009">
    <property type="protein sequence ID" value="KAB8336735.1"/>
    <property type="molecule type" value="Genomic_DNA"/>
</dbReference>
<evidence type="ECO:0000313" key="7">
    <source>
        <dbReference type="EMBL" id="KAB8336735.1"/>
    </source>
</evidence>
<comment type="similarity">
    <text evidence="2">Belongs to the peptidase M20A family.</text>
</comment>
<dbReference type="PANTHER" id="PTHR43808">
    <property type="entry name" value="ACETYLORNITHINE DEACETYLASE"/>
    <property type="match status" value="1"/>
</dbReference>
<dbReference type="Gene3D" id="3.40.630.10">
    <property type="entry name" value="Zn peptidases"/>
    <property type="match status" value="1"/>
</dbReference>
<dbReference type="Proteomes" id="UP000327013">
    <property type="component" value="Unassembled WGS sequence"/>
</dbReference>
<dbReference type="InterPro" id="IPR036264">
    <property type="entry name" value="Bact_exopeptidase_dim_dom"/>
</dbReference>
<keyword evidence="5" id="KW-0862">Zinc</keyword>
<dbReference type="CDD" id="cd05652">
    <property type="entry name" value="M20_ArgE_DapE-like_fungal"/>
    <property type="match status" value="1"/>
</dbReference>
<dbReference type="GO" id="GO:0016787">
    <property type="term" value="F:hydrolase activity"/>
    <property type="evidence" value="ECO:0007669"/>
    <property type="project" value="UniProtKB-KW"/>
</dbReference>
<evidence type="ECO:0000256" key="4">
    <source>
        <dbReference type="ARBA" id="ARBA00022801"/>
    </source>
</evidence>
<dbReference type="PANTHER" id="PTHR43808:SF8">
    <property type="entry name" value="PEPTIDASE M20 DIMERISATION DOMAIN-CONTAINING PROTEIN"/>
    <property type="match status" value="1"/>
</dbReference>
<gene>
    <name evidence="7" type="ORF">FH972_021044</name>
</gene>
<evidence type="ECO:0000256" key="3">
    <source>
        <dbReference type="ARBA" id="ARBA00022723"/>
    </source>
</evidence>
<keyword evidence="4" id="KW-0378">Hydrolase</keyword>
<dbReference type="GO" id="GO:0046872">
    <property type="term" value="F:metal ion binding"/>
    <property type="evidence" value="ECO:0007669"/>
    <property type="project" value="UniProtKB-KW"/>
</dbReference>
<dbReference type="InterPro" id="IPR002933">
    <property type="entry name" value="Peptidase_M20"/>
</dbReference>
<dbReference type="Pfam" id="PF01546">
    <property type="entry name" value="Peptidase_M20"/>
    <property type="match status" value="1"/>
</dbReference>
<dbReference type="SUPFAM" id="SSF55031">
    <property type="entry name" value="Bacterial exopeptidase dimerisation domain"/>
    <property type="match status" value="1"/>
</dbReference>
<evidence type="ECO:0000313" key="8">
    <source>
        <dbReference type="Proteomes" id="UP000327013"/>
    </source>
</evidence>
<reference evidence="7 8" key="1">
    <citation type="submission" date="2019-06" db="EMBL/GenBank/DDBJ databases">
        <title>A chromosomal-level reference genome of Carpinus fangiana (Coryloideae, Betulaceae).</title>
        <authorList>
            <person name="Yang X."/>
            <person name="Wang Z."/>
            <person name="Zhang L."/>
            <person name="Hao G."/>
            <person name="Liu J."/>
            <person name="Yang Y."/>
        </authorList>
    </citation>
    <scope>NUCLEOTIDE SEQUENCE [LARGE SCALE GENOMIC DNA]</scope>
    <source>
        <strain evidence="7">Cfa_2016G</strain>
        <tissue evidence="7">Leaf</tissue>
    </source>
</reference>
<keyword evidence="8" id="KW-1185">Reference proteome</keyword>
<dbReference type="SUPFAM" id="SSF53187">
    <property type="entry name" value="Zn-dependent exopeptidases"/>
    <property type="match status" value="1"/>
</dbReference>
<organism evidence="7 8">
    <name type="scientific">Carpinus fangiana</name>
    <dbReference type="NCBI Taxonomy" id="176857"/>
    <lineage>
        <taxon>Eukaryota</taxon>
        <taxon>Viridiplantae</taxon>
        <taxon>Streptophyta</taxon>
        <taxon>Embryophyta</taxon>
        <taxon>Tracheophyta</taxon>
        <taxon>Spermatophyta</taxon>
        <taxon>Magnoliopsida</taxon>
        <taxon>eudicotyledons</taxon>
        <taxon>Gunneridae</taxon>
        <taxon>Pentapetalae</taxon>
        <taxon>rosids</taxon>
        <taxon>fabids</taxon>
        <taxon>Fagales</taxon>
        <taxon>Betulaceae</taxon>
        <taxon>Carpinus</taxon>
    </lineage>
</organism>